<reference evidence="1 2" key="1">
    <citation type="submission" date="2018-08" db="EMBL/GenBank/DDBJ databases">
        <title>Fulvimarina sp. 85, whole genome shotgun sequence.</title>
        <authorList>
            <person name="Tuo L."/>
        </authorList>
    </citation>
    <scope>NUCLEOTIDE SEQUENCE [LARGE SCALE GENOMIC DNA]</scope>
    <source>
        <strain evidence="1 2">85</strain>
    </source>
</reference>
<sequence>MGETLTIDRAEAEAAADAAAADLIHIADDIDARCRQIEQMPPSCPDPEEPGSADMLRKYRELVVISLRLDALGLRRLADAIPEPEYLRRHEELGAMAGKIGATLGGQLQ</sequence>
<evidence type="ECO:0000313" key="2">
    <source>
        <dbReference type="Proteomes" id="UP000264310"/>
    </source>
</evidence>
<gene>
    <name evidence="1" type="ORF">DYI37_11525</name>
</gene>
<name>A0A371X327_9HYPH</name>
<dbReference type="Proteomes" id="UP000264310">
    <property type="component" value="Unassembled WGS sequence"/>
</dbReference>
<dbReference type="RefSeq" id="WP_116683357.1">
    <property type="nucleotide sequence ID" value="NZ_QURL01000004.1"/>
</dbReference>
<organism evidence="1 2">
    <name type="scientific">Fulvimarina endophytica</name>
    <dbReference type="NCBI Taxonomy" id="2293836"/>
    <lineage>
        <taxon>Bacteria</taxon>
        <taxon>Pseudomonadati</taxon>
        <taxon>Pseudomonadota</taxon>
        <taxon>Alphaproteobacteria</taxon>
        <taxon>Hyphomicrobiales</taxon>
        <taxon>Aurantimonadaceae</taxon>
        <taxon>Fulvimarina</taxon>
    </lineage>
</organism>
<dbReference type="EMBL" id="QURL01000004">
    <property type="protein sequence ID" value="RFC63627.1"/>
    <property type="molecule type" value="Genomic_DNA"/>
</dbReference>
<evidence type="ECO:0000313" key="1">
    <source>
        <dbReference type="EMBL" id="RFC63627.1"/>
    </source>
</evidence>
<keyword evidence="2" id="KW-1185">Reference proteome</keyword>
<comment type="caution">
    <text evidence="1">The sequence shown here is derived from an EMBL/GenBank/DDBJ whole genome shotgun (WGS) entry which is preliminary data.</text>
</comment>
<accession>A0A371X327</accession>
<protein>
    <submittedName>
        <fullName evidence="1">Uncharacterized protein</fullName>
    </submittedName>
</protein>
<dbReference type="AlphaFoldDB" id="A0A371X327"/>
<proteinExistence type="predicted"/>